<dbReference type="Pfam" id="PF01812">
    <property type="entry name" value="5-FTHF_cyc-lig"/>
    <property type="match status" value="1"/>
</dbReference>
<comment type="catalytic activity">
    <reaction evidence="4">
        <text>(6S)-5-formyl-5,6,7,8-tetrahydrofolate + ATP = (6R)-5,10-methenyltetrahydrofolate + ADP + phosphate</text>
        <dbReference type="Rhea" id="RHEA:10488"/>
        <dbReference type="ChEBI" id="CHEBI:30616"/>
        <dbReference type="ChEBI" id="CHEBI:43474"/>
        <dbReference type="ChEBI" id="CHEBI:57455"/>
        <dbReference type="ChEBI" id="CHEBI:57457"/>
        <dbReference type="ChEBI" id="CHEBI:456216"/>
        <dbReference type="EC" id="6.3.3.2"/>
    </reaction>
</comment>
<dbReference type="SUPFAM" id="SSF100950">
    <property type="entry name" value="NagB/RpiA/CoA transferase-like"/>
    <property type="match status" value="1"/>
</dbReference>
<proteinExistence type="inferred from homology"/>
<evidence type="ECO:0000313" key="5">
    <source>
        <dbReference type="EMBL" id="MFC0263018.1"/>
    </source>
</evidence>
<name>A0ABV6FT14_9BACT</name>
<dbReference type="Gene3D" id="3.40.50.10420">
    <property type="entry name" value="NagB/RpiA/CoA transferase-like"/>
    <property type="match status" value="1"/>
</dbReference>
<dbReference type="EC" id="6.3.3.2" evidence="4"/>
<evidence type="ECO:0000256" key="1">
    <source>
        <dbReference type="ARBA" id="ARBA00010638"/>
    </source>
</evidence>
<dbReference type="NCBIfam" id="TIGR02727">
    <property type="entry name" value="MTHFS_bact"/>
    <property type="match status" value="1"/>
</dbReference>
<evidence type="ECO:0000256" key="4">
    <source>
        <dbReference type="RuleBase" id="RU361279"/>
    </source>
</evidence>
<accession>A0ABV6FT14</accession>
<reference evidence="5 6" key="1">
    <citation type="submission" date="2024-09" db="EMBL/GenBank/DDBJ databases">
        <authorList>
            <person name="Sun Q."/>
            <person name="Mori K."/>
        </authorList>
    </citation>
    <scope>NUCLEOTIDE SEQUENCE [LARGE SCALE GENOMIC DNA]</scope>
    <source>
        <strain evidence="5 6">CCM 7650</strain>
    </source>
</reference>
<keyword evidence="5" id="KW-0436">Ligase</keyword>
<dbReference type="InterPro" id="IPR002698">
    <property type="entry name" value="FTHF_cligase"/>
</dbReference>
<protein>
    <recommendedName>
        <fullName evidence="4">5-formyltetrahydrofolate cyclo-ligase</fullName>
        <ecNumber evidence="4">6.3.3.2</ecNumber>
    </recommendedName>
</protein>
<dbReference type="Proteomes" id="UP001589797">
    <property type="component" value="Unassembled WGS sequence"/>
</dbReference>
<dbReference type="GO" id="GO:0030272">
    <property type="term" value="F:5-formyltetrahydrofolate cyclo-ligase activity"/>
    <property type="evidence" value="ECO:0007669"/>
    <property type="project" value="UniProtKB-EC"/>
</dbReference>
<dbReference type="PANTHER" id="PTHR23407">
    <property type="entry name" value="ATPASE INHIBITOR/5-FORMYLTETRAHYDROFOLATE CYCLO-LIGASE"/>
    <property type="match status" value="1"/>
</dbReference>
<evidence type="ECO:0000256" key="3">
    <source>
        <dbReference type="ARBA" id="ARBA00022840"/>
    </source>
</evidence>
<comment type="cofactor">
    <cofactor evidence="4">
        <name>Mg(2+)</name>
        <dbReference type="ChEBI" id="CHEBI:18420"/>
    </cofactor>
</comment>
<keyword evidence="2 4" id="KW-0547">Nucleotide-binding</keyword>
<keyword evidence="4" id="KW-0460">Magnesium</keyword>
<evidence type="ECO:0000256" key="2">
    <source>
        <dbReference type="ARBA" id="ARBA00022741"/>
    </source>
</evidence>
<gene>
    <name evidence="5" type="ORF">ACFFIP_10025</name>
</gene>
<keyword evidence="3 4" id="KW-0067">ATP-binding</keyword>
<dbReference type="EMBL" id="JBHLWI010000028">
    <property type="protein sequence ID" value="MFC0263018.1"/>
    <property type="molecule type" value="Genomic_DNA"/>
</dbReference>
<evidence type="ECO:0000313" key="6">
    <source>
        <dbReference type="Proteomes" id="UP001589797"/>
    </source>
</evidence>
<keyword evidence="4" id="KW-0479">Metal-binding</keyword>
<organism evidence="5 6">
    <name type="scientific">Fontibacter flavus</name>
    <dbReference type="NCBI Taxonomy" id="654838"/>
    <lineage>
        <taxon>Bacteria</taxon>
        <taxon>Pseudomonadati</taxon>
        <taxon>Bacteroidota</taxon>
        <taxon>Cytophagia</taxon>
        <taxon>Cytophagales</taxon>
        <taxon>Cyclobacteriaceae</taxon>
        <taxon>Fontibacter</taxon>
    </lineage>
</organism>
<keyword evidence="6" id="KW-1185">Reference proteome</keyword>
<dbReference type="InterPro" id="IPR037171">
    <property type="entry name" value="NagB/RpiA_transferase-like"/>
</dbReference>
<dbReference type="PIRSF" id="PIRSF006806">
    <property type="entry name" value="FTHF_cligase"/>
    <property type="match status" value="1"/>
</dbReference>
<dbReference type="PANTHER" id="PTHR23407:SF1">
    <property type="entry name" value="5-FORMYLTETRAHYDROFOLATE CYCLO-LIGASE"/>
    <property type="match status" value="1"/>
</dbReference>
<comment type="caution">
    <text evidence="5">The sequence shown here is derived from an EMBL/GenBank/DDBJ whole genome shotgun (WGS) entry which is preliminary data.</text>
</comment>
<dbReference type="InterPro" id="IPR024185">
    <property type="entry name" value="FTHF_cligase-like_sf"/>
</dbReference>
<sequence>MDKGAIRNLYIRKRRELKREDIRRYSEQITEYLLEFLHENPHLKHIHLFLPIDRFHEVDTYPLFYKLQVQGFHIYTSAVNKEKDNLDTLDITDIREFKSDSWGIPVPVGANPGKPESIQVVLIPLLAYDLRGFRIGYGKGYYDKYLSSLSQEVLKIGISFFSPMDELPKENHDVPLDLCVTPEGRLSF</sequence>
<comment type="similarity">
    <text evidence="1 4">Belongs to the 5-formyltetrahydrofolate cyclo-ligase family.</text>
</comment>
<dbReference type="RefSeq" id="WP_382387481.1">
    <property type="nucleotide sequence ID" value="NZ_JBHLWI010000028.1"/>
</dbReference>